<reference evidence="4" key="2">
    <citation type="submission" date="2017-05" db="EMBL/GenBank/DDBJ databases">
        <title>Improved OligoMM genomes.</title>
        <authorList>
            <person name="Garzetti D."/>
        </authorList>
    </citation>
    <scope>NUCLEOTIDE SEQUENCE [LARGE SCALE GENOMIC DNA]</scope>
    <source>
        <strain evidence="4">KB18</strain>
    </source>
</reference>
<dbReference type="EMBL" id="CP065321">
    <property type="protein sequence ID" value="QQR29200.1"/>
    <property type="molecule type" value="Genomic_DNA"/>
</dbReference>
<evidence type="ECO:0000313" key="3">
    <source>
        <dbReference type="EMBL" id="QQR29200.1"/>
    </source>
</evidence>
<evidence type="ECO:0000256" key="1">
    <source>
        <dbReference type="SAM" id="MobiDB-lite"/>
    </source>
</evidence>
<proteinExistence type="predicted"/>
<protein>
    <submittedName>
        <fullName evidence="3">Uncharacterized protein</fullName>
    </submittedName>
</protein>
<name>A0A1Z2XN93_9FIRM</name>
<accession>A0A1Z2XN93</accession>
<dbReference type="Proteomes" id="UP000596035">
    <property type="component" value="Chromosome"/>
</dbReference>
<evidence type="ECO:0000313" key="4">
    <source>
        <dbReference type="Proteomes" id="UP000196710"/>
    </source>
</evidence>
<gene>
    <name evidence="2" type="ORF">ADH66_04155</name>
    <name evidence="3" type="ORF">I5Q82_14220</name>
</gene>
<dbReference type="KEGG" id="amur:ADH66_04155"/>
<feature type="region of interest" description="Disordered" evidence="1">
    <location>
        <begin position="285"/>
        <end position="310"/>
    </location>
</feature>
<feature type="compositionally biased region" description="Basic and acidic residues" evidence="1">
    <location>
        <begin position="296"/>
        <end position="310"/>
    </location>
</feature>
<dbReference type="EMBL" id="CP021422">
    <property type="protein sequence ID" value="ASB39912.1"/>
    <property type="molecule type" value="Genomic_DNA"/>
</dbReference>
<evidence type="ECO:0000313" key="2">
    <source>
        <dbReference type="EMBL" id="ASB39912.1"/>
    </source>
</evidence>
<evidence type="ECO:0000313" key="5">
    <source>
        <dbReference type="Proteomes" id="UP000596035"/>
    </source>
</evidence>
<reference evidence="2" key="1">
    <citation type="journal article" date="2017" name="Genome Announc.">
        <title>High-Quality Whole-Genome Sequences of the Oligo-Mouse-Microbiota Bacterial Community.</title>
        <authorList>
            <person name="Garzetti D."/>
            <person name="Brugiroux S."/>
            <person name="Bunk B."/>
            <person name="Pukall R."/>
            <person name="McCoy K.D."/>
            <person name="Macpherson A.J."/>
            <person name="Stecher B."/>
        </authorList>
    </citation>
    <scope>NUCLEOTIDE SEQUENCE</scope>
    <source>
        <strain evidence="2">KB18</strain>
    </source>
</reference>
<dbReference type="AlphaFoldDB" id="A0A1Z2XN93"/>
<keyword evidence="4" id="KW-1185">Reference proteome</keyword>
<dbReference type="RefSeq" id="WP_066535346.1">
    <property type="nucleotide sequence ID" value="NZ_CAPVCI010000006.1"/>
</dbReference>
<reference evidence="3 5" key="3">
    <citation type="submission" date="2020-11" db="EMBL/GenBank/DDBJ databases">
        <title>Closed and high quality bacterial genomes of the OMM12 community.</title>
        <authorList>
            <person name="Marbouty M."/>
            <person name="Lamy-Besnier Q."/>
            <person name="Debarbieux L."/>
            <person name="Koszul R."/>
        </authorList>
    </citation>
    <scope>NUCLEOTIDE SEQUENCE [LARGE SCALE GENOMIC DNA]</scope>
    <source>
        <strain evidence="3 5">KB18</strain>
    </source>
</reference>
<sequence length="310" mass="35160">MKEGLVIKALELPGEEDMREINRYTRRAYEPGEVYAFSLVLCDNEIDRDFERFSVESLERLRELFLGRTCIFDHERKSANQTARIYHTELERVDGETTQTGEGLTRLVARAYLPRTQGNREIVELIESGILKEVSVSCAVKRGVCGICGKESCEHVKGKSYGGRVAHTVLLEPLDAYECSFVAVPAQRGAGVVKSAKVEKILESGADGDVMLSKSQVKEIGERFRRLSEKARWGEKYRRELERGVLKYSAIAQPDMPRHVMESAVKVLGIEELAAMENTYRRSAEKALPLRPQLAPRREEHRDGNRDFLI</sequence>
<dbReference type="Proteomes" id="UP000196710">
    <property type="component" value="Chromosome"/>
</dbReference>
<organism evidence="3 5">
    <name type="scientific">Acutalibacter muris</name>
    <dbReference type="NCBI Taxonomy" id="1796620"/>
    <lineage>
        <taxon>Bacteria</taxon>
        <taxon>Bacillati</taxon>
        <taxon>Bacillota</taxon>
        <taxon>Clostridia</taxon>
        <taxon>Eubacteriales</taxon>
        <taxon>Acutalibacteraceae</taxon>
        <taxon>Acutalibacter</taxon>
    </lineage>
</organism>